<evidence type="ECO:0000313" key="1">
    <source>
        <dbReference type="EMBL" id="KAI4341559.1"/>
    </source>
</evidence>
<sequence length="182" mass="20730">MEDEDLGSRRERIFSLSTGGVRARVFDRFLFDTPFTKNGKTQGGLEDQWKRRKVLQTVGSFPALVNRLLVIKSESLEFSPVENAIESTEDSSRERCSTSEQRSAERLHGLLVRRARDKVTLPRTSAAHRALLEFMAVCKRAIRIHARLIGDEDQEFHMQLVNGFQSLTAELSHYIPAILSEL</sequence>
<protein>
    <submittedName>
        <fullName evidence="1">Uncharacterized protein</fullName>
    </submittedName>
</protein>
<dbReference type="Proteomes" id="UP001057402">
    <property type="component" value="Chromosome 7"/>
</dbReference>
<organism evidence="1 2">
    <name type="scientific">Melastoma candidum</name>
    <dbReference type="NCBI Taxonomy" id="119954"/>
    <lineage>
        <taxon>Eukaryota</taxon>
        <taxon>Viridiplantae</taxon>
        <taxon>Streptophyta</taxon>
        <taxon>Embryophyta</taxon>
        <taxon>Tracheophyta</taxon>
        <taxon>Spermatophyta</taxon>
        <taxon>Magnoliopsida</taxon>
        <taxon>eudicotyledons</taxon>
        <taxon>Gunneridae</taxon>
        <taxon>Pentapetalae</taxon>
        <taxon>rosids</taxon>
        <taxon>malvids</taxon>
        <taxon>Myrtales</taxon>
        <taxon>Melastomataceae</taxon>
        <taxon>Melastomatoideae</taxon>
        <taxon>Melastomateae</taxon>
        <taxon>Melastoma</taxon>
    </lineage>
</organism>
<comment type="caution">
    <text evidence="1">The sequence shown here is derived from an EMBL/GenBank/DDBJ whole genome shotgun (WGS) entry which is preliminary data.</text>
</comment>
<accession>A0ACB9P1J7</accession>
<gene>
    <name evidence="1" type="ORF">MLD38_026271</name>
</gene>
<dbReference type="EMBL" id="CM042886">
    <property type="protein sequence ID" value="KAI4341559.1"/>
    <property type="molecule type" value="Genomic_DNA"/>
</dbReference>
<keyword evidence="2" id="KW-1185">Reference proteome</keyword>
<proteinExistence type="predicted"/>
<reference evidence="2" key="1">
    <citation type="journal article" date="2023" name="Front. Plant Sci.">
        <title>Chromosomal-level genome assembly of Melastoma candidum provides insights into trichome evolution.</title>
        <authorList>
            <person name="Zhong Y."/>
            <person name="Wu W."/>
            <person name="Sun C."/>
            <person name="Zou P."/>
            <person name="Liu Y."/>
            <person name="Dai S."/>
            <person name="Zhou R."/>
        </authorList>
    </citation>
    <scope>NUCLEOTIDE SEQUENCE [LARGE SCALE GENOMIC DNA]</scope>
</reference>
<evidence type="ECO:0000313" key="2">
    <source>
        <dbReference type="Proteomes" id="UP001057402"/>
    </source>
</evidence>
<name>A0ACB9P1J7_9MYRT</name>